<gene>
    <name evidence="4" type="ORF">G7Z17_g6807</name>
</gene>
<dbReference type="InterPro" id="IPR036864">
    <property type="entry name" value="Zn2-C6_fun-type_DNA-bd_sf"/>
</dbReference>
<dbReference type="OrthoDB" id="4356994at2759"/>
<dbReference type="SMART" id="SM00066">
    <property type="entry name" value="GAL4"/>
    <property type="match status" value="1"/>
</dbReference>
<name>A0A9P5LFY2_9HYPO</name>
<dbReference type="PROSITE" id="PS00463">
    <property type="entry name" value="ZN2_CY6_FUNGAL_1"/>
    <property type="match status" value="1"/>
</dbReference>
<dbReference type="PANTHER" id="PTHR37534">
    <property type="entry name" value="TRANSCRIPTIONAL ACTIVATOR PROTEIN UGA3"/>
    <property type="match status" value="1"/>
</dbReference>
<comment type="subcellular location">
    <subcellularLocation>
        <location evidence="1">Nucleus</location>
    </subcellularLocation>
</comment>
<evidence type="ECO:0000256" key="2">
    <source>
        <dbReference type="ARBA" id="ARBA00023242"/>
    </source>
</evidence>
<dbReference type="GO" id="GO:0000981">
    <property type="term" value="F:DNA-binding transcription factor activity, RNA polymerase II-specific"/>
    <property type="evidence" value="ECO:0007669"/>
    <property type="project" value="InterPro"/>
</dbReference>
<dbReference type="PROSITE" id="PS50048">
    <property type="entry name" value="ZN2_CY6_FUNGAL_2"/>
    <property type="match status" value="1"/>
</dbReference>
<keyword evidence="2" id="KW-0539">Nucleus</keyword>
<evidence type="ECO:0000313" key="5">
    <source>
        <dbReference type="Proteomes" id="UP000722485"/>
    </source>
</evidence>
<dbReference type="Pfam" id="PF00172">
    <property type="entry name" value="Zn_clus"/>
    <property type="match status" value="1"/>
</dbReference>
<dbReference type="GO" id="GO:0005634">
    <property type="term" value="C:nucleus"/>
    <property type="evidence" value="ECO:0007669"/>
    <property type="project" value="UniProtKB-SubCell"/>
</dbReference>
<dbReference type="EMBL" id="JAANBB010000138">
    <property type="protein sequence ID" value="KAF7548813.1"/>
    <property type="molecule type" value="Genomic_DNA"/>
</dbReference>
<protein>
    <recommendedName>
        <fullName evidence="3">Zn(2)-C6 fungal-type domain-containing protein</fullName>
    </recommendedName>
</protein>
<feature type="domain" description="Zn(2)-C6 fungal-type" evidence="3">
    <location>
        <begin position="27"/>
        <end position="57"/>
    </location>
</feature>
<evidence type="ECO:0000256" key="1">
    <source>
        <dbReference type="ARBA" id="ARBA00004123"/>
    </source>
</evidence>
<dbReference type="CDD" id="cd00067">
    <property type="entry name" value="GAL4"/>
    <property type="match status" value="1"/>
</dbReference>
<dbReference type="SUPFAM" id="SSF57701">
    <property type="entry name" value="Zn2/Cys6 DNA-binding domain"/>
    <property type="match status" value="1"/>
</dbReference>
<dbReference type="PRINTS" id="PR00755">
    <property type="entry name" value="AFLATOXINBRP"/>
</dbReference>
<dbReference type="Proteomes" id="UP000722485">
    <property type="component" value="Unassembled WGS sequence"/>
</dbReference>
<reference evidence="4" key="1">
    <citation type="submission" date="2020-03" db="EMBL/GenBank/DDBJ databases">
        <title>Draft Genome Sequence of Cylindrodendrum hubeiense.</title>
        <authorList>
            <person name="Buettner E."/>
            <person name="Kellner H."/>
        </authorList>
    </citation>
    <scope>NUCLEOTIDE SEQUENCE</scope>
    <source>
        <strain evidence="4">IHI 201604</strain>
    </source>
</reference>
<proteinExistence type="predicted"/>
<evidence type="ECO:0000313" key="4">
    <source>
        <dbReference type="EMBL" id="KAF7548813.1"/>
    </source>
</evidence>
<evidence type="ECO:0000259" key="3">
    <source>
        <dbReference type="PROSITE" id="PS50048"/>
    </source>
</evidence>
<accession>A0A9P5LFY2</accession>
<dbReference type="PANTHER" id="PTHR37534:SF46">
    <property type="entry name" value="ZN(II)2CYS6 TRANSCRIPTION FACTOR (EUROFUNG)"/>
    <property type="match status" value="1"/>
</dbReference>
<dbReference type="GO" id="GO:0008270">
    <property type="term" value="F:zinc ion binding"/>
    <property type="evidence" value="ECO:0007669"/>
    <property type="project" value="InterPro"/>
</dbReference>
<keyword evidence="5" id="KW-1185">Reference proteome</keyword>
<dbReference type="Gene3D" id="4.10.240.10">
    <property type="entry name" value="Zn(2)-C6 fungal-type DNA-binding domain"/>
    <property type="match status" value="1"/>
</dbReference>
<dbReference type="Pfam" id="PF11951">
    <property type="entry name" value="Fungal_trans_2"/>
    <property type="match status" value="2"/>
</dbReference>
<comment type="caution">
    <text evidence="4">The sequence shown here is derived from an EMBL/GenBank/DDBJ whole genome shotgun (WGS) entry which is preliminary data.</text>
</comment>
<sequence>MDAQDTDLDPVYVGVFGNRGGPRSRTGCHTCRRRKVKCDETKPVCRRCARLSRPCDWSSPRSKRRDDLAASISASDQGRQSYQISLAEPCTVARDASAMWAGASSQLRFSWDSDMTLFANTSLSGLCLGPTDHAAIMLYRSTFVSLHDTKNPTYSVPSIIFQIGVSSALIMHMVLAIGMQHLAALGDGSRSQNNALSTEAVRHYCEAIRLLGQAINGSLPCSELNTVLAALWMMVVYEQHFGHDSTGQGLCQHLQGATSVLHANLPSLLSIWASENEQPVAEGHPVGQVQNLPYLTSRLLVRLTVLDARAASFGLGGKLNQSLAQSMGLGDPSQKEVPWFHFLSAIYDHSAPLCQATWGTEYPSAEVAYDAENQAAFHLYRYCSTLRLTAAEIRTSGREASSLIRVAEPMMNFLQKQYSELFSIAAGISSSTSEDKEGLIMTLCWIVPHYYGSVLDLSRIIDMDRPESRRIEARERILKLAYYGWEHGGAAAISRMAWPLFMAALETDDNIHQDWILSRFEQLSCFGVNYRKAHQWLKSRMRDMRRNIALDELEFISPTQINQFML</sequence>
<dbReference type="InterPro" id="IPR001138">
    <property type="entry name" value="Zn2Cys6_DnaBD"/>
</dbReference>
<dbReference type="InterPro" id="IPR021858">
    <property type="entry name" value="Fun_TF"/>
</dbReference>
<dbReference type="AlphaFoldDB" id="A0A9P5LFY2"/>
<organism evidence="4 5">
    <name type="scientific">Cylindrodendrum hubeiense</name>
    <dbReference type="NCBI Taxonomy" id="595255"/>
    <lineage>
        <taxon>Eukaryota</taxon>
        <taxon>Fungi</taxon>
        <taxon>Dikarya</taxon>
        <taxon>Ascomycota</taxon>
        <taxon>Pezizomycotina</taxon>
        <taxon>Sordariomycetes</taxon>
        <taxon>Hypocreomycetidae</taxon>
        <taxon>Hypocreales</taxon>
        <taxon>Nectriaceae</taxon>
        <taxon>Cylindrodendrum</taxon>
    </lineage>
</organism>